<dbReference type="Pfam" id="PF13634">
    <property type="entry name" value="Nucleoporin_FG"/>
    <property type="match status" value="1"/>
</dbReference>
<feature type="compositionally biased region" description="Polar residues" evidence="3">
    <location>
        <begin position="478"/>
        <end position="490"/>
    </location>
</feature>
<evidence type="ECO:0000256" key="1">
    <source>
        <dbReference type="ARBA" id="ARBA00004567"/>
    </source>
</evidence>
<feature type="compositionally biased region" description="Polar residues" evidence="3">
    <location>
        <begin position="441"/>
        <end position="462"/>
    </location>
</feature>
<dbReference type="Proteomes" id="UP000756132">
    <property type="component" value="Chromosome 3"/>
</dbReference>
<reference evidence="5" key="2">
    <citation type="journal article" date="2022" name="Microb. Genom.">
        <title>A chromosome-scale genome assembly of the tomato pathogen Cladosporium fulvum reveals a compartmentalized genome architecture and the presence of a dispensable chromosome.</title>
        <authorList>
            <person name="Zaccaron A.Z."/>
            <person name="Chen L.H."/>
            <person name="Samaras A."/>
            <person name="Stergiopoulos I."/>
        </authorList>
    </citation>
    <scope>NUCLEOTIDE SEQUENCE</scope>
    <source>
        <strain evidence="5">Race5_Kim</strain>
    </source>
</reference>
<accession>A0A9Q8LCV4</accession>
<evidence type="ECO:0000256" key="2">
    <source>
        <dbReference type="ARBA" id="ARBA00023132"/>
    </source>
</evidence>
<feature type="compositionally biased region" description="Low complexity" evidence="3">
    <location>
        <begin position="425"/>
        <end position="435"/>
    </location>
</feature>
<evidence type="ECO:0000256" key="3">
    <source>
        <dbReference type="SAM" id="MobiDB-lite"/>
    </source>
</evidence>
<dbReference type="PROSITE" id="PS51388">
    <property type="entry name" value="GED"/>
    <property type="match status" value="1"/>
</dbReference>
<name>A0A9Q8LCV4_PASFU</name>
<keyword evidence="6" id="KW-1185">Reference proteome</keyword>
<keyword evidence="2" id="KW-0509">mRNA transport</keyword>
<dbReference type="InterPro" id="IPR025574">
    <property type="entry name" value="Nucleoporin_FG_rpt"/>
</dbReference>
<feature type="compositionally biased region" description="Low complexity" evidence="3">
    <location>
        <begin position="114"/>
        <end position="123"/>
    </location>
</feature>
<feature type="compositionally biased region" description="Polar residues" evidence="3">
    <location>
        <begin position="378"/>
        <end position="394"/>
    </location>
</feature>
<dbReference type="EMBL" id="CP090165">
    <property type="protein sequence ID" value="UJO15040.1"/>
    <property type="molecule type" value="Genomic_DNA"/>
</dbReference>
<keyword evidence="2" id="KW-0811">Translocation</keyword>
<keyword evidence="2" id="KW-0539">Nucleus</keyword>
<reference evidence="5" key="1">
    <citation type="submission" date="2021-12" db="EMBL/GenBank/DDBJ databases">
        <authorList>
            <person name="Zaccaron A."/>
            <person name="Stergiopoulos I."/>
        </authorList>
    </citation>
    <scope>NUCLEOTIDE SEQUENCE</scope>
    <source>
        <strain evidence="5">Race5_Kim</strain>
    </source>
</reference>
<dbReference type="GeneID" id="71988556"/>
<evidence type="ECO:0000259" key="4">
    <source>
        <dbReference type="PROSITE" id="PS51388"/>
    </source>
</evidence>
<dbReference type="InterPro" id="IPR020850">
    <property type="entry name" value="GED_dom"/>
</dbReference>
<organism evidence="5 6">
    <name type="scientific">Passalora fulva</name>
    <name type="common">Tomato leaf mold</name>
    <name type="synonym">Cladosporium fulvum</name>
    <dbReference type="NCBI Taxonomy" id="5499"/>
    <lineage>
        <taxon>Eukaryota</taxon>
        <taxon>Fungi</taxon>
        <taxon>Dikarya</taxon>
        <taxon>Ascomycota</taxon>
        <taxon>Pezizomycotina</taxon>
        <taxon>Dothideomycetes</taxon>
        <taxon>Dothideomycetidae</taxon>
        <taxon>Mycosphaerellales</taxon>
        <taxon>Mycosphaerellaceae</taxon>
        <taxon>Fulvia</taxon>
    </lineage>
</organism>
<keyword evidence="2" id="KW-0653">Protein transport</keyword>
<dbReference type="OrthoDB" id="10672570at2759"/>
<keyword evidence="2" id="KW-0906">Nuclear pore complex</keyword>
<proteinExistence type="predicted"/>
<sequence length="490" mass="53007">MDAILTNLPSLVAKIESKILQKESSLRRLGPLRSSAKDQRRYLGSTMRRLARLVEAGLEGEYLHRHFSDFFAVEENRLRSTITQTLEGFALQMQKKGRHRDHEQNRAPEPPSNSSPSGNASSERAFSVPYLEKVAKLMGIGKGKADARISQLDSELQELLRMYQSSHATTYSRAYEATLRRIQRPRSDFGGPHPAAAPYEVQWAIKAQRQDLSEDLLLAAEAVDRAEAYYQVALDTLVDNVAMLGIEACLLHDLPSVIPGDAIYDMDDQQISLLAAEPADAAERRDRLQRETDVLKDTAKVFYKYAYIGQEPQPANSDEPSSHYHSTTLPTRSRESSDQPPPYSGFGATPANHNKGGLFARSSTPAQPHPSAPGSSGLFGSNAGTTKPGPTQSAGLFEKTSAPNNGQDSLFGSGNTQSNSGGLFGANNNSQSNSGGLFGADNNSQSNNASHGGFGSSRNSAFGATLRNDASQGGFGSGMNQSNSCEKYRS</sequence>
<dbReference type="AlphaFoldDB" id="A0A9Q8LCV4"/>
<evidence type="ECO:0000313" key="5">
    <source>
        <dbReference type="EMBL" id="UJO15040.1"/>
    </source>
</evidence>
<feature type="compositionally biased region" description="Polar residues" evidence="3">
    <location>
        <begin position="401"/>
        <end position="421"/>
    </location>
</feature>
<feature type="region of interest" description="Disordered" evidence="3">
    <location>
        <begin position="311"/>
        <end position="490"/>
    </location>
</feature>
<dbReference type="RefSeq" id="XP_047759406.1">
    <property type="nucleotide sequence ID" value="XM_047907826.1"/>
</dbReference>
<feature type="region of interest" description="Disordered" evidence="3">
    <location>
        <begin position="93"/>
        <end position="123"/>
    </location>
</feature>
<feature type="domain" description="GED" evidence="4">
    <location>
        <begin position="219"/>
        <end position="310"/>
    </location>
</feature>
<keyword evidence="2" id="KW-0813">Transport</keyword>
<evidence type="ECO:0000313" key="6">
    <source>
        <dbReference type="Proteomes" id="UP000756132"/>
    </source>
</evidence>
<dbReference type="KEGG" id="ffu:CLAFUR5_08678"/>
<comment type="subcellular location">
    <subcellularLocation>
        <location evidence="1">Nucleus</location>
        <location evidence="1">Nuclear pore complex</location>
    </subcellularLocation>
</comment>
<gene>
    <name evidence="5" type="ORF">CLAFUR5_08678</name>
</gene>
<protein>
    <recommendedName>
        <fullName evidence="4">GED domain-containing protein</fullName>
    </recommendedName>
</protein>
<feature type="compositionally biased region" description="Polar residues" evidence="3">
    <location>
        <begin position="313"/>
        <end position="331"/>
    </location>
</feature>
<dbReference type="GO" id="GO:0005643">
    <property type="term" value="C:nuclear pore"/>
    <property type="evidence" value="ECO:0007669"/>
    <property type="project" value="UniProtKB-SubCell"/>
</dbReference>